<feature type="non-terminal residue" evidence="8">
    <location>
        <position position="1"/>
    </location>
</feature>
<dbReference type="GO" id="GO:0003723">
    <property type="term" value="F:RNA binding"/>
    <property type="evidence" value="ECO:0007669"/>
    <property type="project" value="UniProtKB-UniRule"/>
</dbReference>
<evidence type="ECO:0000256" key="5">
    <source>
        <dbReference type="SAM" id="MobiDB-lite"/>
    </source>
</evidence>
<sequence>MLQSQTLDQTQGSLREKGQDAGAPDDGPVELTEELKAAIIKQVRATSRRPPHSAQSTPNAQTCPSLNQVEFYCSDANLPSDKNLLKQFRKDANGWVPLKIFANFRKVRALTKDQQQLAESLRASKHIVISDDAKKLRRVVPVPQYDVVEIQRRTIVVESLPCSPTIEGVTAVFQRYGQVNLVRICTKESKGKLPEWLTSAAGAAGLHSSAGGAAVSDTPHAYVEFAREEDAIMAVAALHDTDG</sequence>
<dbReference type="InterPro" id="IPR035979">
    <property type="entry name" value="RBD_domain_sf"/>
</dbReference>
<evidence type="ECO:0000313" key="9">
    <source>
        <dbReference type="Proteomes" id="UP000485058"/>
    </source>
</evidence>
<dbReference type="Gene3D" id="1.10.10.10">
    <property type="entry name" value="Winged helix-like DNA-binding domain superfamily/Winged helix DNA-binding domain"/>
    <property type="match status" value="1"/>
</dbReference>
<dbReference type="EMBL" id="BLLF01004442">
    <property type="protein sequence ID" value="GFH29623.1"/>
    <property type="molecule type" value="Genomic_DNA"/>
</dbReference>
<dbReference type="PRINTS" id="PR00302">
    <property type="entry name" value="LUPUSLA"/>
</dbReference>
<dbReference type="GO" id="GO:0005737">
    <property type="term" value="C:cytoplasm"/>
    <property type="evidence" value="ECO:0007669"/>
    <property type="project" value="UniProtKB-ARBA"/>
</dbReference>
<dbReference type="PANTHER" id="PTHR22792">
    <property type="entry name" value="LUPUS LA PROTEIN-RELATED"/>
    <property type="match status" value="1"/>
</dbReference>
<organism evidence="8 9">
    <name type="scientific">Haematococcus lacustris</name>
    <name type="common">Green alga</name>
    <name type="synonym">Haematococcus pluvialis</name>
    <dbReference type="NCBI Taxonomy" id="44745"/>
    <lineage>
        <taxon>Eukaryota</taxon>
        <taxon>Viridiplantae</taxon>
        <taxon>Chlorophyta</taxon>
        <taxon>core chlorophytes</taxon>
        <taxon>Chlorophyceae</taxon>
        <taxon>CS clade</taxon>
        <taxon>Chlamydomonadales</taxon>
        <taxon>Haematococcaceae</taxon>
        <taxon>Haematococcus</taxon>
    </lineage>
</organism>
<feature type="region of interest" description="Disordered" evidence="5">
    <location>
        <begin position="1"/>
        <end position="31"/>
    </location>
</feature>
<accession>A0A6A0ABC7</accession>
<comment type="caution">
    <text evidence="8">The sequence shown here is derived from an EMBL/GenBank/DDBJ whole genome shotgun (WGS) entry which is preliminary data.</text>
</comment>
<feature type="domain" description="RRM" evidence="6">
    <location>
        <begin position="153"/>
        <end position="243"/>
    </location>
</feature>
<dbReference type="InterPro" id="IPR000504">
    <property type="entry name" value="RRM_dom"/>
</dbReference>
<dbReference type="AlphaFoldDB" id="A0A6A0ABC7"/>
<reference evidence="8 9" key="1">
    <citation type="submission" date="2020-02" db="EMBL/GenBank/DDBJ databases">
        <title>Draft genome sequence of Haematococcus lacustris strain NIES-144.</title>
        <authorList>
            <person name="Morimoto D."/>
            <person name="Nakagawa S."/>
            <person name="Yoshida T."/>
            <person name="Sawayama S."/>
        </authorList>
    </citation>
    <scope>NUCLEOTIDE SEQUENCE [LARGE SCALE GENOMIC DNA]</scope>
    <source>
        <strain evidence="8 9">NIES-144</strain>
    </source>
</reference>
<dbReference type="GO" id="GO:0006396">
    <property type="term" value="P:RNA processing"/>
    <property type="evidence" value="ECO:0007669"/>
    <property type="project" value="InterPro"/>
</dbReference>
<dbReference type="InterPro" id="IPR002344">
    <property type="entry name" value="Lupus_La"/>
</dbReference>
<dbReference type="Pfam" id="PF05383">
    <property type="entry name" value="La"/>
    <property type="match status" value="1"/>
</dbReference>
<evidence type="ECO:0000259" key="7">
    <source>
        <dbReference type="PROSITE" id="PS50961"/>
    </source>
</evidence>
<feature type="compositionally biased region" description="Polar residues" evidence="5">
    <location>
        <begin position="1"/>
        <end position="13"/>
    </location>
</feature>
<evidence type="ECO:0000256" key="3">
    <source>
        <dbReference type="ARBA" id="ARBA00023242"/>
    </source>
</evidence>
<dbReference type="InterPro" id="IPR006630">
    <property type="entry name" value="La_HTH"/>
</dbReference>
<keyword evidence="2 4" id="KW-0694">RNA-binding</keyword>
<evidence type="ECO:0000256" key="1">
    <source>
        <dbReference type="ARBA" id="ARBA00004123"/>
    </source>
</evidence>
<evidence type="ECO:0000259" key="6">
    <source>
        <dbReference type="PROSITE" id="PS50102"/>
    </source>
</evidence>
<evidence type="ECO:0000256" key="4">
    <source>
        <dbReference type="PROSITE-ProRule" id="PRU00332"/>
    </source>
</evidence>
<comment type="subcellular location">
    <subcellularLocation>
        <location evidence="1">Nucleus</location>
    </subcellularLocation>
</comment>
<dbReference type="GO" id="GO:0005634">
    <property type="term" value="C:nucleus"/>
    <property type="evidence" value="ECO:0007669"/>
    <property type="project" value="UniProtKB-SubCell"/>
</dbReference>
<evidence type="ECO:0008006" key="10">
    <source>
        <dbReference type="Google" id="ProtNLM"/>
    </source>
</evidence>
<proteinExistence type="predicted"/>
<dbReference type="SMART" id="SM00715">
    <property type="entry name" value="LA"/>
    <property type="match status" value="1"/>
</dbReference>
<keyword evidence="9" id="KW-1185">Reference proteome</keyword>
<dbReference type="PANTHER" id="PTHR22792:SF132">
    <property type="entry name" value="LA-RELATED PROTEIN 1"/>
    <property type="match status" value="1"/>
</dbReference>
<evidence type="ECO:0000313" key="8">
    <source>
        <dbReference type="EMBL" id="GFH29623.1"/>
    </source>
</evidence>
<evidence type="ECO:0000256" key="2">
    <source>
        <dbReference type="ARBA" id="ARBA00022884"/>
    </source>
</evidence>
<keyword evidence="3" id="KW-0539">Nucleus</keyword>
<dbReference type="InterPro" id="IPR036390">
    <property type="entry name" value="WH_DNA-bd_sf"/>
</dbReference>
<dbReference type="GO" id="GO:1990904">
    <property type="term" value="C:ribonucleoprotein complex"/>
    <property type="evidence" value="ECO:0007669"/>
    <property type="project" value="InterPro"/>
</dbReference>
<gene>
    <name evidence="8" type="ORF">HaLaN_28312</name>
</gene>
<feature type="non-terminal residue" evidence="8">
    <location>
        <position position="243"/>
    </location>
</feature>
<dbReference type="Proteomes" id="UP000485058">
    <property type="component" value="Unassembled WGS sequence"/>
</dbReference>
<name>A0A6A0ABC7_HAELA</name>
<feature type="domain" description="HTH La-type RNA-binding" evidence="7">
    <location>
        <begin position="55"/>
        <end position="146"/>
    </location>
</feature>
<dbReference type="SUPFAM" id="SSF46785">
    <property type="entry name" value="Winged helix' DNA-binding domain"/>
    <property type="match status" value="1"/>
</dbReference>
<dbReference type="InterPro" id="IPR012677">
    <property type="entry name" value="Nucleotide-bd_a/b_plait_sf"/>
</dbReference>
<dbReference type="InterPro" id="IPR036388">
    <property type="entry name" value="WH-like_DNA-bd_sf"/>
</dbReference>
<dbReference type="PROSITE" id="PS50102">
    <property type="entry name" value="RRM"/>
    <property type="match status" value="1"/>
</dbReference>
<dbReference type="PROSITE" id="PS50961">
    <property type="entry name" value="HTH_LA"/>
    <property type="match status" value="1"/>
</dbReference>
<dbReference type="InterPro" id="IPR045180">
    <property type="entry name" value="La_dom_prot"/>
</dbReference>
<dbReference type="SUPFAM" id="SSF54928">
    <property type="entry name" value="RNA-binding domain, RBD"/>
    <property type="match status" value="1"/>
</dbReference>
<dbReference type="Gene3D" id="3.30.70.330">
    <property type="match status" value="1"/>
</dbReference>
<protein>
    <recommendedName>
        <fullName evidence="10">HTH La-type RNA-binding domain-containing protein</fullName>
    </recommendedName>
</protein>